<dbReference type="Pfam" id="PF20434">
    <property type="entry name" value="BD-FAE"/>
    <property type="match status" value="1"/>
</dbReference>
<dbReference type="GO" id="GO:0016787">
    <property type="term" value="F:hydrolase activity"/>
    <property type="evidence" value="ECO:0007669"/>
    <property type="project" value="UniProtKB-KW"/>
</dbReference>
<evidence type="ECO:0000256" key="2">
    <source>
        <dbReference type="SAM" id="Phobius"/>
    </source>
</evidence>
<dbReference type="InterPro" id="IPR049492">
    <property type="entry name" value="BD-FAE-like_dom"/>
</dbReference>
<dbReference type="SUPFAM" id="SSF53474">
    <property type="entry name" value="alpha/beta-Hydrolases"/>
    <property type="match status" value="1"/>
</dbReference>
<keyword evidence="2" id="KW-0812">Transmembrane</keyword>
<dbReference type="InterPro" id="IPR029058">
    <property type="entry name" value="AB_hydrolase_fold"/>
</dbReference>
<evidence type="ECO:0000256" key="1">
    <source>
        <dbReference type="ARBA" id="ARBA00022801"/>
    </source>
</evidence>
<proteinExistence type="predicted"/>
<keyword evidence="5" id="KW-1185">Reference proteome</keyword>
<accession>A8F571</accession>
<dbReference type="Gene3D" id="3.40.50.1820">
    <property type="entry name" value="alpha/beta hydrolase"/>
    <property type="match status" value="1"/>
</dbReference>
<evidence type="ECO:0000259" key="3">
    <source>
        <dbReference type="Pfam" id="PF20434"/>
    </source>
</evidence>
<dbReference type="RefSeq" id="WP_012002786.1">
    <property type="nucleotide sequence ID" value="NZ_BSDV01000001.1"/>
</dbReference>
<dbReference type="PANTHER" id="PTHR48081">
    <property type="entry name" value="AB HYDROLASE SUPERFAMILY PROTEIN C4A8.06C"/>
    <property type="match status" value="1"/>
</dbReference>
<dbReference type="AlphaFoldDB" id="A8F571"/>
<organism evidence="4 5">
    <name type="scientific">Pseudothermotoga lettingae (strain ATCC BAA-301 / DSM 14385 / NBRC 107922 / TMO)</name>
    <name type="common">Thermotoga lettingae</name>
    <dbReference type="NCBI Taxonomy" id="416591"/>
    <lineage>
        <taxon>Bacteria</taxon>
        <taxon>Thermotogati</taxon>
        <taxon>Thermotogota</taxon>
        <taxon>Thermotogae</taxon>
        <taxon>Thermotogales</taxon>
        <taxon>Thermotogaceae</taxon>
        <taxon>Pseudothermotoga</taxon>
    </lineage>
</organism>
<keyword evidence="2" id="KW-1133">Transmembrane helix</keyword>
<dbReference type="EMBL" id="CP000812">
    <property type="protein sequence ID" value="ABV33305.1"/>
    <property type="molecule type" value="Genomic_DNA"/>
</dbReference>
<dbReference type="PANTHER" id="PTHR48081:SF13">
    <property type="entry name" value="ALPHA_BETA HYDROLASE"/>
    <property type="match status" value="1"/>
</dbReference>
<name>A8F571_PSELT</name>
<dbReference type="eggNOG" id="COG0657">
    <property type="taxonomic scope" value="Bacteria"/>
</dbReference>
<dbReference type="InterPro" id="IPR050300">
    <property type="entry name" value="GDXG_lipolytic_enzyme"/>
</dbReference>
<dbReference type="Proteomes" id="UP000002016">
    <property type="component" value="Chromosome"/>
</dbReference>
<reference evidence="4 5" key="2">
    <citation type="journal article" date="2009" name="Proc. Natl. Acad. Sci. U.S.A.">
        <title>On the chimeric nature, thermophilic origin, and phylogenetic placement of the Thermotogales.</title>
        <authorList>
            <person name="Zhaxybayeva O."/>
            <person name="Swithers K.S."/>
            <person name="Lapierre P."/>
            <person name="Fournier G.P."/>
            <person name="Bickhart D.M."/>
            <person name="DeBoy R.T."/>
            <person name="Nelson K.E."/>
            <person name="Nesbo C.L."/>
            <person name="Doolittle W.F."/>
            <person name="Gogarten J.P."/>
            <person name="Noll K.M."/>
        </authorList>
    </citation>
    <scope>NUCLEOTIDE SEQUENCE [LARGE SCALE GENOMIC DNA]</scope>
    <source>
        <strain evidence="5">ATCC BAA-301 / DSM 14385 / NBRC 107922 / TMO</strain>
    </source>
</reference>
<dbReference type="HOGENOM" id="CLU_012494_4_0_0"/>
<dbReference type="KEGG" id="tle:Tlet_0739"/>
<dbReference type="OrthoDB" id="24847at2"/>
<sequence precursor="true">MKMKSLKPSIVRFLKIILLFAIFFTTFFNFALGLLLFLIANFNVIKKSIFGRLPVKIDKHCSKGPFSYVYKDSLKLDLYYPDRQVPCPVVIFAHGGGWITGFKRQPNNLSWYKFLNHHGFAVASIDYRRRLSAKIDEIIDNYTEAVEFIHENAENLYLDPENIFLMGLSAGGHLSLYYACYESYKKGKISWLRGIVAFYPPTDLLDLWDYESTSIFARFSTIMTIKTLPSKHIDLYRLYSPTNWINEKQPPVFLAHGLRDTVVPVKSSIKFHMESKKKAESTLRIHPFGDHGFEFTFKDNFTLKILDDLITFLNKNCLLKTRFSENRFI</sequence>
<gene>
    <name evidence="4" type="ordered locus">Tlet_0739</name>
</gene>
<evidence type="ECO:0000313" key="4">
    <source>
        <dbReference type="EMBL" id="ABV33305.1"/>
    </source>
</evidence>
<keyword evidence="1" id="KW-0378">Hydrolase</keyword>
<dbReference type="STRING" id="416591.Tlet_0739"/>
<keyword evidence="2" id="KW-0472">Membrane</keyword>
<evidence type="ECO:0000313" key="5">
    <source>
        <dbReference type="Proteomes" id="UP000002016"/>
    </source>
</evidence>
<protein>
    <submittedName>
        <fullName evidence="4">Esterase</fullName>
    </submittedName>
</protein>
<feature type="domain" description="BD-FAE-like" evidence="3">
    <location>
        <begin position="76"/>
        <end position="272"/>
    </location>
</feature>
<reference evidence="4 5" key="1">
    <citation type="submission" date="2007-08" db="EMBL/GenBank/DDBJ databases">
        <title>Complete sequence of Thermotoga lettingae TMO.</title>
        <authorList>
            <consortium name="US DOE Joint Genome Institute"/>
            <person name="Copeland A."/>
            <person name="Lucas S."/>
            <person name="Lapidus A."/>
            <person name="Barry K."/>
            <person name="Glavina del Rio T."/>
            <person name="Dalin E."/>
            <person name="Tice H."/>
            <person name="Pitluck S."/>
            <person name="Foster B."/>
            <person name="Bruce D."/>
            <person name="Schmutz J."/>
            <person name="Larimer F."/>
            <person name="Land M."/>
            <person name="Hauser L."/>
            <person name="Kyrpides N."/>
            <person name="Mikhailova N."/>
            <person name="Nelson K."/>
            <person name="Gogarten J.P."/>
            <person name="Noll K."/>
            <person name="Richardson P."/>
        </authorList>
    </citation>
    <scope>NUCLEOTIDE SEQUENCE [LARGE SCALE GENOMIC DNA]</scope>
    <source>
        <strain evidence="5">ATCC BAA-301 / DSM 14385 / NBRC 107922 / TMO</strain>
    </source>
</reference>
<feature type="transmembrane region" description="Helical" evidence="2">
    <location>
        <begin position="12"/>
        <end position="40"/>
    </location>
</feature>